<evidence type="ECO:0000256" key="1">
    <source>
        <dbReference type="ARBA" id="ARBA00022603"/>
    </source>
</evidence>
<protein>
    <submittedName>
        <fullName evidence="6">Uncharacterized protein</fullName>
    </submittedName>
</protein>
<evidence type="ECO:0000259" key="5">
    <source>
        <dbReference type="Pfam" id="PF10017"/>
    </source>
</evidence>
<reference evidence="6" key="1">
    <citation type="submission" date="2024-02" db="EMBL/GenBank/DDBJ databases">
        <authorList>
            <consortium name="ELIXIR-Norway"/>
            <consortium name="Elixir Norway"/>
        </authorList>
    </citation>
    <scope>NUCLEOTIDE SEQUENCE</scope>
</reference>
<organism evidence="6 7">
    <name type="scientific">Sphagnum troendelagicum</name>
    <dbReference type="NCBI Taxonomy" id="128251"/>
    <lineage>
        <taxon>Eukaryota</taxon>
        <taxon>Viridiplantae</taxon>
        <taxon>Streptophyta</taxon>
        <taxon>Embryophyta</taxon>
        <taxon>Bryophyta</taxon>
        <taxon>Sphagnophytina</taxon>
        <taxon>Sphagnopsida</taxon>
        <taxon>Sphagnales</taxon>
        <taxon>Sphagnaceae</taxon>
        <taxon>Sphagnum</taxon>
    </lineage>
</organism>
<keyword evidence="1" id="KW-0489">Methyltransferase</keyword>
<feature type="domain" description="Histidine-specific methyltransferase SAM-dependent" evidence="5">
    <location>
        <begin position="9"/>
        <end position="308"/>
    </location>
</feature>
<feature type="compositionally biased region" description="Low complexity" evidence="3">
    <location>
        <begin position="490"/>
        <end position="504"/>
    </location>
</feature>
<gene>
    <name evidence="6" type="ORF">CSSPTR1EN2_LOCUS14644</name>
</gene>
<evidence type="ECO:0000259" key="4">
    <source>
        <dbReference type="Pfam" id="PF03781"/>
    </source>
</evidence>
<dbReference type="Pfam" id="PF03781">
    <property type="entry name" value="FGE-sulfatase"/>
    <property type="match status" value="2"/>
</dbReference>
<evidence type="ECO:0000313" key="7">
    <source>
        <dbReference type="Proteomes" id="UP001497512"/>
    </source>
</evidence>
<proteinExistence type="predicted"/>
<dbReference type="InterPro" id="IPR042095">
    <property type="entry name" value="SUMF_sf"/>
</dbReference>
<feature type="domain" description="Sulfatase-modifying factor enzyme-like" evidence="4">
    <location>
        <begin position="668"/>
        <end position="736"/>
    </location>
</feature>
<dbReference type="InterPro" id="IPR016187">
    <property type="entry name" value="CTDL_fold"/>
</dbReference>
<dbReference type="Gene3D" id="3.90.1580.10">
    <property type="entry name" value="paralog of FGE (formylglycine-generating enzyme)"/>
    <property type="match status" value="2"/>
</dbReference>
<dbReference type="Pfam" id="PF10017">
    <property type="entry name" value="Methyltransf_33"/>
    <property type="match status" value="1"/>
</dbReference>
<dbReference type="SUPFAM" id="SSF53335">
    <property type="entry name" value="S-adenosyl-L-methionine-dependent methyltransferases"/>
    <property type="match status" value="1"/>
</dbReference>
<dbReference type="Gene3D" id="3.40.50.150">
    <property type="entry name" value="Vaccinia Virus protein VP39"/>
    <property type="match status" value="1"/>
</dbReference>
<keyword evidence="7" id="KW-1185">Reference proteome</keyword>
<dbReference type="InterPro" id="IPR051128">
    <property type="entry name" value="EgtD_Methyltrsf_superfamily"/>
</dbReference>
<feature type="domain" description="Sulfatase-modifying factor enzyme-like" evidence="4">
    <location>
        <begin position="513"/>
        <end position="649"/>
    </location>
</feature>
<name>A0ABP0UDX4_9BRYO</name>
<dbReference type="InterPro" id="IPR005532">
    <property type="entry name" value="SUMF_dom"/>
</dbReference>
<feature type="region of interest" description="Disordered" evidence="3">
    <location>
        <begin position="479"/>
        <end position="509"/>
    </location>
</feature>
<dbReference type="Proteomes" id="UP001497512">
    <property type="component" value="Chromosome 3"/>
</dbReference>
<evidence type="ECO:0000313" key="6">
    <source>
        <dbReference type="EMBL" id="CAK9219575.1"/>
    </source>
</evidence>
<dbReference type="InterPro" id="IPR019257">
    <property type="entry name" value="MeTrfase_dom"/>
</dbReference>
<dbReference type="InterPro" id="IPR029063">
    <property type="entry name" value="SAM-dependent_MTases_sf"/>
</dbReference>
<keyword evidence="2" id="KW-0808">Transferase</keyword>
<dbReference type="SUPFAM" id="SSF56436">
    <property type="entry name" value="C-type lectin-like"/>
    <property type="match status" value="1"/>
</dbReference>
<dbReference type="EMBL" id="OZ019895">
    <property type="protein sequence ID" value="CAK9219575.1"/>
    <property type="molecule type" value="Genomic_DNA"/>
</dbReference>
<evidence type="ECO:0000256" key="2">
    <source>
        <dbReference type="ARBA" id="ARBA00022679"/>
    </source>
</evidence>
<sequence>MACHGDAAHQQVLKGLQKPEGKQTPFSLLYNKKGCELYKEITRLEEYYPFLAEDKMLELHVDEIAAQIPPQSLIVELGCGTACKTAKILSAIQAHHGRCRFAGIDVSGPFLEEACKNLIQEVNGLRLEDMDMVEADYMVGLKTIRERYPDENICILWLGSSVGNLSAADAVQFFQDAIAAIGTHCQLFLCTDKWKDQEVLRTAYHDKQGITALFIKNGMRNALALLGHEVSPDDEASWVYEVDINEHLRQVEMFIKFPVELTLPQHQIHIQAGERVLVEMSRKFTVGDINFLANESGFVIDKTWRDQTWGMQMLVPFKEAFVRCWNTTDAFFENLPNWTEKPIDIRHPFCFYYGHMSAFAKLKLLPNELPTKLDLMFSRGIDPMVTDPSKCHSHPKVPVQWPTKEEIIEYVHHVRLLLTNAMEDKDSISARLINMGLEHEYMHLETLTYMLVQQQKKRFEKKKSSNGFNTLSYMNGHINNSHVGNGGGSTSTSSGPTTKPSLTPMRSYPSSGTMVQISKGNVTMGGNVADDGFMWDNEYPQLTTFVSDTFVVSSEPVTVREFLAFVKEGGYEHEELWHPVDFKFFKEEGHKHPATWSKVQDEYYVHCPNLTTHHWSKVADQPVLVSLSEAEAFCSSVGCRVMTEAEYHKILQSGGYALKVHKLRTDGWEWTSSPFQPFPGFKPMDEYPEYSSDFFDGSHYVLKGASSVTHPIMQRDSLRNFYQRQYPYVFAKFRCCKSM</sequence>
<accession>A0ABP0UDX4</accession>
<evidence type="ECO:0000256" key="3">
    <source>
        <dbReference type="SAM" id="MobiDB-lite"/>
    </source>
</evidence>
<dbReference type="PANTHER" id="PTHR43397:SF1">
    <property type="entry name" value="ERGOTHIONEINE BIOSYNTHESIS PROTEIN 1"/>
    <property type="match status" value="1"/>
</dbReference>
<dbReference type="PANTHER" id="PTHR43397">
    <property type="entry name" value="ERGOTHIONEINE BIOSYNTHESIS PROTEIN 1"/>
    <property type="match status" value="1"/>
</dbReference>